<dbReference type="InterPro" id="IPR015890">
    <property type="entry name" value="Chorismate_C"/>
</dbReference>
<evidence type="ECO:0000259" key="3">
    <source>
        <dbReference type="Pfam" id="PF00425"/>
    </source>
</evidence>
<dbReference type="GO" id="GO:0009396">
    <property type="term" value="P:folic acid-containing compound biosynthetic process"/>
    <property type="evidence" value="ECO:0007669"/>
    <property type="project" value="InterPro"/>
</dbReference>
<feature type="domain" description="Chorismate-utilising enzyme C-terminal" evidence="3">
    <location>
        <begin position="200"/>
        <end position="453"/>
    </location>
</feature>
<dbReference type="KEGG" id="tpol:Mal48_29500"/>
<dbReference type="Pfam" id="PF04715">
    <property type="entry name" value="Anth_synt_I_N"/>
    <property type="match status" value="1"/>
</dbReference>
<dbReference type="OrthoDB" id="9803598at2"/>
<protein>
    <recommendedName>
        <fullName evidence="1">aminodeoxychorismate synthase</fullName>
        <ecNumber evidence="1">2.6.1.85</ecNumber>
    </recommendedName>
</protein>
<dbReference type="Pfam" id="PF00425">
    <property type="entry name" value="Chorismate_bind"/>
    <property type="match status" value="1"/>
</dbReference>
<keyword evidence="5" id="KW-0032">Aminotransferase</keyword>
<dbReference type="InterPro" id="IPR019999">
    <property type="entry name" value="Anth_synth_I-like"/>
</dbReference>
<proteinExistence type="predicted"/>
<evidence type="ECO:0000256" key="1">
    <source>
        <dbReference type="ARBA" id="ARBA00013139"/>
    </source>
</evidence>
<dbReference type="PANTHER" id="PTHR11236:SF50">
    <property type="entry name" value="AMINODEOXYCHORISMATE SYNTHASE COMPONENT 1"/>
    <property type="match status" value="1"/>
</dbReference>
<dbReference type="SUPFAM" id="SSF56322">
    <property type="entry name" value="ADC synthase"/>
    <property type="match status" value="1"/>
</dbReference>
<dbReference type="Gene3D" id="3.60.120.10">
    <property type="entry name" value="Anthranilate synthase"/>
    <property type="match status" value="1"/>
</dbReference>
<dbReference type="EC" id="2.6.1.85" evidence="1"/>
<dbReference type="AlphaFoldDB" id="A0A517QPY4"/>
<dbReference type="RefSeq" id="WP_145200415.1">
    <property type="nucleotide sequence ID" value="NZ_CP036267.1"/>
</dbReference>
<dbReference type="InterPro" id="IPR006805">
    <property type="entry name" value="Anth_synth_I_N"/>
</dbReference>
<dbReference type="GO" id="GO:0000162">
    <property type="term" value="P:L-tryptophan biosynthetic process"/>
    <property type="evidence" value="ECO:0007669"/>
    <property type="project" value="TreeGrafter"/>
</dbReference>
<dbReference type="GO" id="GO:0046820">
    <property type="term" value="F:4-amino-4-deoxychorismate synthase activity"/>
    <property type="evidence" value="ECO:0007669"/>
    <property type="project" value="UniProtKB-EC"/>
</dbReference>
<dbReference type="NCBIfam" id="TIGR00553">
    <property type="entry name" value="pabB"/>
    <property type="match status" value="1"/>
</dbReference>
<reference evidence="5 6" key="1">
    <citation type="submission" date="2019-02" db="EMBL/GenBank/DDBJ databases">
        <title>Deep-cultivation of Planctomycetes and their phenomic and genomic characterization uncovers novel biology.</title>
        <authorList>
            <person name="Wiegand S."/>
            <person name="Jogler M."/>
            <person name="Boedeker C."/>
            <person name="Pinto D."/>
            <person name="Vollmers J."/>
            <person name="Rivas-Marin E."/>
            <person name="Kohn T."/>
            <person name="Peeters S.H."/>
            <person name="Heuer A."/>
            <person name="Rast P."/>
            <person name="Oberbeckmann S."/>
            <person name="Bunk B."/>
            <person name="Jeske O."/>
            <person name="Meyerdierks A."/>
            <person name="Storesund J.E."/>
            <person name="Kallscheuer N."/>
            <person name="Luecker S."/>
            <person name="Lage O.M."/>
            <person name="Pohl T."/>
            <person name="Merkel B.J."/>
            <person name="Hornburger P."/>
            <person name="Mueller R.-W."/>
            <person name="Bruemmer F."/>
            <person name="Labrenz M."/>
            <person name="Spormann A.M."/>
            <person name="Op den Camp H."/>
            <person name="Overmann J."/>
            <person name="Amann R."/>
            <person name="Jetten M.S.M."/>
            <person name="Mascher T."/>
            <person name="Medema M.H."/>
            <person name="Devos D.P."/>
            <person name="Kaster A.-K."/>
            <person name="Ovreas L."/>
            <person name="Rohde M."/>
            <person name="Galperin M.Y."/>
            <person name="Jogler C."/>
        </authorList>
    </citation>
    <scope>NUCLEOTIDE SEQUENCE [LARGE SCALE GENOMIC DNA]</scope>
    <source>
        <strain evidence="5 6">Mal48</strain>
    </source>
</reference>
<sequence>MPEFPLFREIIPSPSVEETLALFSERDHLVLLESVRRHDLHGRYSFLAADPIQTSLLDTPEYGVDPFRDVKKWSEQFKATPHPELPPFQGGFAGLLSYDLGRCWERLPVPIREEFDLPACVVGMYDWVIAWDHQQGRCWVIAHGFPETSLQARRAKAASTCKELSEQLLNQSRHQSSQSNSQLAPQPLEFEFNIESNFTKEEYLDVVQRVIDYIIAGDIFQANLSQQLMTHTQHSALEIYTSLRQHNPAPFAGLFQQADWAVLSSSPERFIQKHGRFVRTRPIKGTRQRRVIPEADLFTRDELRESEKDQAENVMIVDLLRNDLSRVCKPGTIRVPELCTIESYETVTHLVSEVVGELKDDVSFWDVIAATFPGGSITGAPKIRAMEIISELEQVARGPYCGSLFYCGFDGTADSSILIRTLTKQGDKLVFPVGGGIVSQSNPQSEYEETDHKAAGIRAALKSIMK</sequence>
<accession>A0A517QPY4</accession>
<dbReference type="InterPro" id="IPR005802">
    <property type="entry name" value="ADC_synth_comp_1"/>
</dbReference>
<dbReference type="InterPro" id="IPR005801">
    <property type="entry name" value="ADC_synthase"/>
</dbReference>
<feature type="domain" description="Anthranilate synthase component I N-terminal" evidence="4">
    <location>
        <begin position="19"/>
        <end position="140"/>
    </location>
</feature>
<gene>
    <name evidence="5" type="primary">pabB</name>
    <name evidence="5" type="ORF">Mal48_29500</name>
</gene>
<evidence type="ECO:0000313" key="6">
    <source>
        <dbReference type="Proteomes" id="UP000315724"/>
    </source>
</evidence>
<evidence type="ECO:0000313" key="5">
    <source>
        <dbReference type="EMBL" id="QDT33696.1"/>
    </source>
</evidence>
<dbReference type="PRINTS" id="PR00095">
    <property type="entry name" value="ANTSNTHASEI"/>
</dbReference>
<name>A0A517QPY4_9PLAN</name>
<dbReference type="PANTHER" id="PTHR11236">
    <property type="entry name" value="AMINOBENZOATE/ANTHRANILATE SYNTHASE"/>
    <property type="match status" value="1"/>
</dbReference>
<organism evidence="5 6">
    <name type="scientific">Thalassoglobus polymorphus</name>
    <dbReference type="NCBI Taxonomy" id="2527994"/>
    <lineage>
        <taxon>Bacteria</taxon>
        <taxon>Pseudomonadati</taxon>
        <taxon>Planctomycetota</taxon>
        <taxon>Planctomycetia</taxon>
        <taxon>Planctomycetales</taxon>
        <taxon>Planctomycetaceae</taxon>
        <taxon>Thalassoglobus</taxon>
    </lineage>
</organism>
<evidence type="ECO:0000256" key="2">
    <source>
        <dbReference type="ARBA" id="ARBA00022679"/>
    </source>
</evidence>
<keyword evidence="6" id="KW-1185">Reference proteome</keyword>
<evidence type="ECO:0000259" key="4">
    <source>
        <dbReference type="Pfam" id="PF04715"/>
    </source>
</evidence>
<dbReference type="Proteomes" id="UP000315724">
    <property type="component" value="Chromosome"/>
</dbReference>
<dbReference type="EMBL" id="CP036267">
    <property type="protein sequence ID" value="QDT33696.1"/>
    <property type="molecule type" value="Genomic_DNA"/>
</dbReference>
<keyword evidence="2 5" id="KW-0808">Transferase</keyword>